<feature type="transmembrane region" description="Helical" evidence="9">
    <location>
        <begin position="279"/>
        <end position="298"/>
    </location>
</feature>
<evidence type="ECO:0000256" key="8">
    <source>
        <dbReference type="ARBA" id="ARBA00023136"/>
    </source>
</evidence>
<sequence>MASGKDIVLTAFKSGLGAQAALTALVALLLLSVPGTPPPLYVSLGGLAMAGLLLAARRLSAFLKVFVSVYGIGYLVLALAKQAALLALLPAPVADLLPPDFAATGAVVFAGIVLAMSCLAPIRAITRIADPYFESRDAPIREIGMFRFLGRAEGEIGRRLVALSIFITFAQVALQLRLNFWHRDLFNALQEQQADVFWYQLVGVFLPLATLWVILGMLDVFVDASLQIRWRTWLTRSLYERWLAGGTHYRIPYTGEDADNPDQRIQSDVNMFIKQTMMLSIRLLSQAATLVSFMIILWGLSRDFVLPLFGTVVPGFLVWFVIGYAVVGTWLAHIIGRPLIGLDFQQERAEADFRFSLARSRIYSEQIALLRGERAETIQLSNLFSSIVENYVSIIYRRLKLGGFTFSYTQLSVVFPYILAAPAYFAKAITLGQFRQTGDAFTGVQSSLSFFIQSYDVIAAYKANTDRLASFDHAMTRAESLGRGGHGLVYGNDTRDDVTVRDLVLSLPDGREIVRIGSLTLPKGRATLVTGPSGSGKSTLFRAMAGIWPFGQGRIDVPPDQSAMLLPQRPYLPLGSLRSAVVYPNTAGRFSDAAIREVLVATQLFHLADCLDEVDAWDRCLSGGEQQRLAMARAILAQPAWLFLDEATAALDEPSEAHLYEMLRARLPETTIVSIGHRSTLLRYHDHRIDLTPSASRRFSIRDRGTPLPASSS</sequence>
<keyword evidence="4 9" id="KW-0812">Transmembrane</keyword>
<dbReference type="GO" id="GO:0016887">
    <property type="term" value="F:ATP hydrolysis activity"/>
    <property type="evidence" value="ECO:0007669"/>
    <property type="project" value="InterPro"/>
</dbReference>
<comment type="caution">
    <text evidence="12">The sequence shown here is derived from an EMBL/GenBank/DDBJ whole genome shotgun (WGS) entry which is preliminary data.</text>
</comment>
<dbReference type="PROSITE" id="PS50893">
    <property type="entry name" value="ABC_TRANSPORTER_2"/>
    <property type="match status" value="1"/>
</dbReference>
<evidence type="ECO:0000259" key="11">
    <source>
        <dbReference type="PROSITE" id="PS50929"/>
    </source>
</evidence>
<dbReference type="Gene3D" id="1.20.1560.10">
    <property type="entry name" value="ABC transporter type 1, transmembrane domain"/>
    <property type="match status" value="1"/>
</dbReference>
<organism evidence="12 13">
    <name type="scientific">Methylorubrum thiocyanatum</name>
    <dbReference type="NCBI Taxonomy" id="47958"/>
    <lineage>
        <taxon>Bacteria</taxon>
        <taxon>Pseudomonadati</taxon>
        <taxon>Pseudomonadota</taxon>
        <taxon>Alphaproteobacteria</taxon>
        <taxon>Hyphomicrobiales</taxon>
        <taxon>Methylobacteriaceae</taxon>
        <taxon>Methylorubrum</taxon>
    </lineage>
</organism>
<comment type="subcellular location">
    <subcellularLocation>
        <location evidence="1">Cell membrane</location>
        <topology evidence="1">Multi-pass membrane protein</topology>
    </subcellularLocation>
</comment>
<gene>
    <name evidence="12" type="ORF">HNR51_002521</name>
</gene>
<evidence type="ECO:0000256" key="1">
    <source>
        <dbReference type="ARBA" id="ARBA00004651"/>
    </source>
</evidence>
<proteinExistence type="inferred from homology"/>
<evidence type="ECO:0000313" key="12">
    <source>
        <dbReference type="EMBL" id="MBA8913438.1"/>
    </source>
</evidence>
<evidence type="ECO:0000313" key="13">
    <source>
        <dbReference type="Proteomes" id="UP000543554"/>
    </source>
</evidence>
<dbReference type="PROSITE" id="PS50929">
    <property type="entry name" value="ABC_TM1F"/>
    <property type="match status" value="1"/>
</dbReference>
<dbReference type="SUPFAM" id="SSF90123">
    <property type="entry name" value="ABC transporter transmembrane region"/>
    <property type="match status" value="1"/>
</dbReference>
<feature type="transmembrane region" description="Helical" evidence="9">
    <location>
        <begin position="101"/>
        <end position="122"/>
    </location>
</feature>
<feature type="transmembrane region" description="Helical" evidence="9">
    <location>
        <begin position="160"/>
        <end position="178"/>
    </location>
</feature>
<evidence type="ECO:0000256" key="9">
    <source>
        <dbReference type="SAM" id="Phobius"/>
    </source>
</evidence>
<keyword evidence="7 9" id="KW-1133">Transmembrane helix</keyword>
<dbReference type="InterPro" id="IPR003439">
    <property type="entry name" value="ABC_transporter-like_ATP-bd"/>
</dbReference>
<dbReference type="GO" id="GO:0005524">
    <property type="term" value="F:ATP binding"/>
    <property type="evidence" value="ECO:0007669"/>
    <property type="project" value="UniProtKB-KW"/>
</dbReference>
<keyword evidence="8 9" id="KW-0472">Membrane</keyword>
<dbReference type="InterPro" id="IPR050835">
    <property type="entry name" value="ABC_transporter_sub-D"/>
</dbReference>
<name>A0AA40S2V0_9HYPH</name>
<evidence type="ECO:0000256" key="5">
    <source>
        <dbReference type="ARBA" id="ARBA00022741"/>
    </source>
</evidence>
<dbReference type="PANTHER" id="PTHR11384:SF59">
    <property type="entry name" value="LYSOSOMAL COBALAMIN TRANSPORTER ABCD4"/>
    <property type="match status" value="1"/>
</dbReference>
<dbReference type="Pfam" id="PF00005">
    <property type="entry name" value="ABC_tran"/>
    <property type="match status" value="1"/>
</dbReference>
<dbReference type="SMART" id="SM00382">
    <property type="entry name" value="AAA"/>
    <property type="match status" value="1"/>
</dbReference>
<comment type="similarity">
    <text evidence="2">Belongs to the ABC transporter superfamily.</text>
</comment>
<dbReference type="AlphaFoldDB" id="A0AA40S2V0"/>
<keyword evidence="3" id="KW-0813">Transport</keyword>
<dbReference type="GO" id="GO:0140359">
    <property type="term" value="F:ABC-type transporter activity"/>
    <property type="evidence" value="ECO:0007669"/>
    <property type="project" value="InterPro"/>
</dbReference>
<dbReference type="InterPro" id="IPR011527">
    <property type="entry name" value="ABC1_TM_dom"/>
</dbReference>
<feature type="transmembrane region" description="Helical" evidence="9">
    <location>
        <begin position="198"/>
        <end position="222"/>
    </location>
</feature>
<dbReference type="InterPro" id="IPR036640">
    <property type="entry name" value="ABC1_TM_sf"/>
</dbReference>
<accession>A0AA40S2V0</accession>
<dbReference type="GO" id="GO:0005886">
    <property type="term" value="C:plasma membrane"/>
    <property type="evidence" value="ECO:0007669"/>
    <property type="project" value="UniProtKB-SubCell"/>
</dbReference>
<evidence type="ECO:0000259" key="10">
    <source>
        <dbReference type="PROSITE" id="PS50893"/>
    </source>
</evidence>
<evidence type="ECO:0000256" key="6">
    <source>
        <dbReference type="ARBA" id="ARBA00022840"/>
    </source>
</evidence>
<dbReference type="InterPro" id="IPR027417">
    <property type="entry name" value="P-loop_NTPase"/>
</dbReference>
<evidence type="ECO:0000256" key="2">
    <source>
        <dbReference type="ARBA" id="ARBA00005417"/>
    </source>
</evidence>
<dbReference type="Pfam" id="PF06472">
    <property type="entry name" value="ABC_membrane_2"/>
    <property type="match status" value="1"/>
</dbReference>
<feature type="transmembrane region" description="Helical" evidence="9">
    <location>
        <begin position="12"/>
        <end position="33"/>
    </location>
</feature>
<feature type="domain" description="ABC transmembrane type-1" evidence="11">
    <location>
        <begin position="162"/>
        <end position="460"/>
    </location>
</feature>
<keyword evidence="6 12" id="KW-0067">ATP-binding</keyword>
<keyword evidence="5" id="KW-0547">Nucleotide-binding</keyword>
<feature type="transmembrane region" description="Helical" evidence="9">
    <location>
        <begin position="304"/>
        <end position="327"/>
    </location>
</feature>
<feature type="transmembrane region" description="Helical" evidence="9">
    <location>
        <begin position="39"/>
        <end position="56"/>
    </location>
</feature>
<evidence type="ECO:0000256" key="4">
    <source>
        <dbReference type="ARBA" id="ARBA00022692"/>
    </source>
</evidence>
<dbReference type="CDD" id="cd03223">
    <property type="entry name" value="ABCD_peroxisomal_ALDP"/>
    <property type="match status" value="1"/>
</dbReference>
<feature type="transmembrane region" description="Helical" evidence="9">
    <location>
        <begin position="68"/>
        <end position="89"/>
    </location>
</feature>
<evidence type="ECO:0000256" key="3">
    <source>
        <dbReference type="ARBA" id="ARBA00022448"/>
    </source>
</evidence>
<dbReference type="InterPro" id="IPR003593">
    <property type="entry name" value="AAA+_ATPase"/>
</dbReference>
<dbReference type="Proteomes" id="UP000543554">
    <property type="component" value="Unassembled WGS sequence"/>
</dbReference>
<dbReference type="SUPFAM" id="SSF52540">
    <property type="entry name" value="P-loop containing nucleoside triphosphate hydrolases"/>
    <property type="match status" value="1"/>
</dbReference>
<evidence type="ECO:0000256" key="7">
    <source>
        <dbReference type="ARBA" id="ARBA00022989"/>
    </source>
</evidence>
<dbReference type="EMBL" id="JACJIB010000004">
    <property type="protein sequence ID" value="MBA8913438.1"/>
    <property type="molecule type" value="Genomic_DNA"/>
</dbReference>
<dbReference type="InterPro" id="IPR017871">
    <property type="entry name" value="ABC_transporter-like_CS"/>
</dbReference>
<keyword evidence="13" id="KW-1185">Reference proteome</keyword>
<feature type="domain" description="ABC transporter" evidence="10">
    <location>
        <begin position="498"/>
        <end position="713"/>
    </location>
</feature>
<dbReference type="Gene3D" id="3.40.50.300">
    <property type="entry name" value="P-loop containing nucleotide triphosphate hydrolases"/>
    <property type="match status" value="1"/>
</dbReference>
<protein>
    <submittedName>
        <fullName evidence="12">ATP-binding cassette transporter</fullName>
    </submittedName>
</protein>
<feature type="transmembrane region" description="Helical" evidence="9">
    <location>
        <begin position="406"/>
        <end position="425"/>
    </location>
</feature>
<reference evidence="12 13" key="1">
    <citation type="submission" date="2020-08" db="EMBL/GenBank/DDBJ databases">
        <title>Genomic Encyclopedia of Type Strains, Phase IV (KMG-IV): sequencing the most valuable type-strain genomes for metagenomic binning, comparative biology and taxonomic classification.</title>
        <authorList>
            <person name="Goeker M."/>
        </authorList>
    </citation>
    <scope>NUCLEOTIDE SEQUENCE [LARGE SCALE GENOMIC DNA]</scope>
    <source>
        <strain evidence="12 13">DSM 11490</strain>
    </source>
</reference>
<dbReference type="PANTHER" id="PTHR11384">
    <property type="entry name" value="ATP-BINDING CASSETTE, SUB-FAMILY D MEMBER"/>
    <property type="match status" value="1"/>
</dbReference>
<dbReference type="PROSITE" id="PS00211">
    <property type="entry name" value="ABC_TRANSPORTER_1"/>
    <property type="match status" value="1"/>
</dbReference>